<dbReference type="Proteomes" id="UP001431776">
    <property type="component" value="Unassembled WGS sequence"/>
</dbReference>
<dbReference type="EMBL" id="JASCXX010000016">
    <property type="protein sequence ID" value="MDI6450120.1"/>
    <property type="molecule type" value="Genomic_DNA"/>
</dbReference>
<protein>
    <recommendedName>
        <fullName evidence="4">Transposase</fullName>
    </recommendedName>
</protein>
<comment type="caution">
    <text evidence="2">The sequence shown here is derived from an EMBL/GenBank/DDBJ whole genome shotgun (WGS) entry which is preliminary data.</text>
</comment>
<gene>
    <name evidence="2" type="ORF">QJ522_13760</name>
</gene>
<evidence type="ECO:0000313" key="3">
    <source>
        <dbReference type="Proteomes" id="UP001431776"/>
    </source>
</evidence>
<evidence type="ECO:0000256" key="1">
    <source>
        <dbReference type="SAM" id="MobiDB-lite"/>
    </source>
</evidence>
<dbReference type="AlphaFoldDB" id="A0AAW6TWX8"/>
<organism evidence="2 3">
    <name type="scientific">Anaerobaca lacustris</name>
    <dbReference type="NCBI Taxonomy" id="3044600"/>
    <lineage>
        <taxon>Bacteria</taxon>
        <taxon>Pseudomonadati</taxon>
        <taxon>Planctomycetota</taxon>
        <taxon>Phycisphaerae</taxon>
        <taxon>Sedimentisphaerales</taxon>
        <taxon>Anaerobacaceae</taxon>
        <taxon>Anaerobaca</taxon>
    </lineage>
</organism>
<accession>A0AAW6TWX8</accession>
<feature type="region of interest" description="Disordered" evidence="1">
    <location>
        <begin position="97"/>
        <end position="123"/>
    </location>
</feature>
<name>A0AAW6TWX8_9BACT</name>
<sequence length="136" mass="15289">MSEPKRLTRRQLAVIEDLFAGEMTESEVLATYNVSAALYDRWLTDARFCECFERRVARAYREARLTLARHAPKAAKTLIDLTKCQKEETARRACLDIVAPPTTSDSPVRTPEQTEPDLAAELPPETATRLLAALAR</sequence>
<dbReference type="RefSeq" id="WP_349245529.1">
    <property type="nucleotide sequence ID" value="NZ_JASCXX010000016.1"/>
</dbReference>
<proteinExistence type="predicted"/>
<evidence type="ECO:0000313" key="2">
    <source>
        <dbReference type="EMBL" id="MDI6450120.1"/>
    </source>
</evidence>
<reference evidence="2" key="1">
    <citation type="submission" date="2023-05" db="EMBL/GenBank/DDBJ databases">
        <title>Anaerotaeda fermentans gen. nov., sp. nov., a novel anaerobic planctomycete of the new family within the order Sedimentisphaerales isolated from Taman Peninsula, Russia.</title>
        <authorList>
            <person name="Khomyakova M.A."/>
            <person name="Merkel A.Y."/>
            <person name="Slobodkin A.I."/>
        </authorList>
    </citation>
    <scope>NUCLEOTIDE SEQUENCE</scope>
    <source>
        <strain evidence="2">M17dextr</strain>
    </source>
</reference>
<feature type="compositionally biased region" description="Polar residues" evidence="1">
    <location>
        <begin position="101"/>
        <end position="113"/>
    </location>
</feature>
<evidence type="ECO:0008006" key="4">
    <source>
        <dbReference type="Google" id="ProtNLM"/>
    </source>
</evidence>
<keyword evidence="3" id="KW-1185">Reference proteome</keyword>